<dbReference type="VEuPathDB" id="TrichDB:TVAGG3_0420410"/>
<sequence>MIFFFILGLLYSAINPVRKLPIHKKWELADGRFLLLREGTICQHMFVYRCYLDTRAYISDGTNEVDFTKTSGIVKLADGRTAKVGDDNYLRVIGSSLESTETHRLGQVDRFLD</sequence>
<organism evidence="2 3">
    <name type="scientific">Trichomonas vaginalis (strain ATCC PRA-98 / G3)</name>
    <dbReference type="NCBI Taxonomy" id="412133"/>
    <lineage>
        <taxon>Eukaryota</taxon>
        <taxon>Metamonada</taxon>
        <taxon>Parabasalia</taxon>
        <taxon>Trichomonadida</taxon>
        <taxon>Trichomonadidae</taxon>
        <taxon>Trichomonas</taxon>
    </lineage>
</organism>
<dbReference type="InParanoid" id="A2E510"/>
<dbReference type="KEGG" id="tva:4770181"/>
<dbReference type="AlphaFoldDB" id="A2E510"/>
<dbReference type="VEuPathDB" id="TrichDB:TVAG_027710"/>
<evidence type="ECO:0000313" key="3">
    <source>
        <dbReference type="Proteomes" id="UP000001542"/>
    </source>
</evidence>
<reference evidence="2" key="2">
    <citation type="journal article" date="2007" name="Science">
        <title>Draft genome sequence of the sexually transmitted pathogen Trichomonas vaginalis.</title>
        <authorList>
            <person name="Carlton J.M."/>
            <person name="Hirt R.P."/>
            <person name="Silva J.C."/>
            <person name="Delcher A.L."/>
            <person name="Schatz M."/>
            <person name="Zhao Q."/>
            <person name="Wortman J.R."/>
            <person name="Bidwell S.L."/>
            <person name="Alsmark U.C.M."/>
            <person name="Besteiro S."/>
            <person name="Sicheritz-Ponten T."/>
            <person name="Noel C.J."/>
            <person name="Dacks J.B."/>
            <person name="Foster P.G."/>
            <person name="Simillion C."/>
            <person name="Van de Peer Y."/>
            <person name="Miranda-Saavedra D."/>
            <person name="Barton G.J."/>
            <person name="Westrop G.D."/>
            <person name="Mueller S."/>
            <person name="Dessi D."/>
            <person name="Fiori P.L."/>
            <person name="Ren Q."/>
            <person name="Paulsen I."/>
            <person name="Zhang H."/>
            <person name="Bastida-Corcuera F.D."/>
            <person name="Simoes-Barbosa A."/>
            <person name="Brown M.T."/>
            <person name="Hayes R.D."/>
            <person name="Mukherjee M."/>
            <person name="Okumura C.Y."/>
            <person name="Schneider R."/>
            <person name="Smith A.J."/>
            <person name="Vanacova S."/>
            <person name="Villalvazo M."/>
            <person name="Haas B.J."/>
            <person name="Pertea M."/>
            <person name="Feldblyum T.V."/>
            <person name="Utterback T.R."/>
            <person name="Shu C.L."/>
            <person name="Osoegawa K."/>
            <person name="de Jong P.J."/>
            <person name="Hrdy I."/>
            <person name="Horvathova L."/>
            <person name="Zubacova Z."/>
            <person name="Dolezal P."/>
            <person name="Malik S.B."/>
            <person name="Logsdon J.M. Jr."/>
            <person name="Henze K."/>
            <person name="Gupta A."/>
            <person name="Wang C.C."/>
            <person name="Dunne R.L."/>
            <person name="Upcroft J.A."/>
            <person name="Upcroft P."/>
            <person name="White O."/>
            <person name="Salzberg S.L."/>
            <person name="Tang P."/>
            <person name="Chiu C.-H."/>
            <person name="Lee Y.-S."/>
            <person name="Embley T.M."/>
            <person name="Coombs G.H."/>
            <person name="Mottram J.C."/>
            <person name="Tachezy J."/>
            <person name="Fraser-Liggett C.M."/>
            <person name="Johnson P.J."/>
        </authorList>
    </citation>
    <scope>NUCLEOTIDE SEQUENCE [LARGE SCALE GENOMIC DNA]</scope>
    <source>
        <strain evidence="2">G3</strain>
    </source>
</reference>
<dbReference type="EMBL" id="DS113305">
    <property type="protein sequence ID" value="EAY12218.1"/>
    <property type="molecule type" value="Genomic_DNA"/>
</dbReference>
<feature type="signal peptide" evidence="1">
    <location>
        <begin position="1"/>
        <end position="19"/>
    </location>
</feature>
<reference evidence="2" key="1">
    <citation type="submission" date="2006-10" db="EMBL/GenBank/DDBJ databases">
        <authorList>
            <person name="Amadeo P."/>
            <person name="Zhao Q."/>
            <person name="Wortman J."/>
            <person name="Fraser-Liggett C."/>
            <person name="Carlton J."/>
        </authorList>
    </citation>
    <scope>NUCLEOTIDE SEQUENCE</scope>
    <source>
        <strain evidence="2">G3</strain>
    </source>
</reference>
<proteinExistence type="predicted"/>
<dbReference type="RefSeq" id="XP_001324441.1">
    <property type="nucleotide sequence ID" value="XM_001324406.1"/>
</dbReference>
<evidence type="ECO:0000256" key="1">
    <source>
        <dbReference type="SAM" id="SignalP"/>
    </source>
</evidence>
<keyword evidence="1" id="KW-0732">Signal</keyword>
<protein>
    <submittedName>
        <fullName evidence="2">Uncharacterized protein</fullName>
    </submittedName>
</protein>
<dbReference type="Proteomes" id="UP000001542">
    <property type="component" value="Unassembled WGS sequence"/>
</dbReference>
<feature type="chain" id="PRO_5002643153" evidence="1">
    <location>
        <begin position="20"/>
        <end position="113"/>
    </location>
</feature>
<evidence type="ECO:0000313" key="2">
    <source>
        <dbReference type="EMBL" id="EAY12218.1"/>
    </source>
</evidence>
<keyword evidence="3" id="KW-1185">Reference proteome</keyword>
<name>A2E510_TRIV3</name>
<accession>A2E510</accession>
<gene>
    <name evidence="2" type="ORF">TVAG_027710</name>
</gene>